<sequence>MSGSAIAMMVVALGLVWGGLAASLMHLRRNPDETSGLTAPERLHD</sequence>
<dbReference type="RefSeq" id="WP_289378132.1">
    <property type="nucleotide sequence ID" value="NZ_JAUBOF010000015.1"/>
</dbReference>
<keyword evidence="2" id="KW-1185">Reference proteome</keyword>
<protein>
    <submittedName>
        <fullName evidence="1">Methionine/alanine import family NSS transporter small subunit</fullName>
    </submittedName>
</protein>
<dbReference type="Proteomes" id="UP001233164">
    <property type="component" value="Unassembled WGS sequence"/>
</dbReference>
<dbReference type="NCBIfam" id="NF033493">
    <property type="entry name" value="MetS_like_NSS"/>
    <property type="match status" value="1"/>
</dbReference>
<dbReference type="Pfam" id="PF16951">
    <property type="entry name" value="MaAIMP_sms"/>
    <property type="match status" value="1"/>
</dbReference>
<reference evidence="1 2" key="1">
    <citation type="submission" date="2023-06" db="EMBL/GenBank/DDBJ databases">
        <title>Rhodococcus indonesiensis sp. nov a new member of the Rhodococcus ruber lineage isolated from a sediment of neutral hot spring.</title>
        <authorList>
            <person name="Kusuma A.B."/>
            <person name="Fenylestari G."/>
            <person name="Ammar F."/>
            <person name="Nouioui I."/>
            <person name="Goodfellow M."/>
        </authorList>
    </citation>
    <scope>NUCLEOTIDE SEQUENCE [LARGE SCALE GENOMIC DNA]</scope>
    <source>
        <strain evidence="1 2">CSLK01-03</strain>
    </source>
</reference>
<accession>A0ABT7RK27</accession>
<proteinExistence type="predicted"/>
<evidence type="ECO:0000313" key="1">
    <source>
        <dbReference type="EMBL" id="MDM7488003.1"/>
    </source>
</evidence>
<evidence type="ECO:0000313" key="2">
    <source>
        <dbReference type="Proteomes" id="UP001233164"/>
    </source>
</evidence>
<comment type="caution">
    <text evidence="1">The sequence shown here is derived from an EMBL/GenBank/DDBJ whole genome shotgun (WGS) entry which is preliminary data.</text>
</comment>
<dbReference type="EMBL" id="JAUBOF010000015">
    <property type="protein sequence ID" value="MDM7488003.1"/>
    <property type="molecule type" value="Genomic_DNA"/>
</dbReference>
<dbReference type="InterPro" id="IPR031596">
    <property type="entry name" value="MaAIMP_sms"/>
</dbReference>
<organism evidence="1 2">
    <name type="scientific">Rhodococcus indonesiensis</name>
    <dbReference type="NCBI Taxonomy" id="3055869"/>
    <lineage>
        <taxon>Bacteria</taxon>
        <taxon>Bacillati</taxon>
        <taxon>Actinomycetota</taxon>
        <taxon>Actinomycetes</taxon>
        <taxon>Mycobacteriales</taxon>
        <taxon>Nocardiaceae</taxon>
        <taxon>Rhodococcus</taxon>
    </lineage>
</organism>
<gene>
    <name evidence="1" type="ORF">QT969_06890</name>
</gene>
<name>A0ABT7RK27_9NOCA</name>